<dbReference type="InterPro" id="IPR039844">
    <property type="entry name" value="URB1"/>
</dbReference>
<dbReference type="OrthoDB" id="72892at2759"/>
<evidence type="ECO:0000259" key="4">
    <source>
        <dbReference type="Pfam" id="PF26140"/>
    </source>
</evidence>
<dbReference type="InterPro" id="IPR059018">
    <property type="entry name" value="HEAT_URB1"/>
</dbReference>
<gene>
    <name evidence="5" type="ORF">AAE3_LOCUS11400</name>
</gene>
<dbReference type="EMBL" id="CACVBS010000075">
    <property type="protein sequence ID" value="CAA7269153.1"/>
    <property type="molecule type" value="Genomic_DNA"/>
</dbReference>
<dbReference type="InterPro" id="IPR021714">
    <property type="entry name" value="URB1_N"/>
</dbReference>
<evidence type="ECO:0008006" key="7">
    <source>
        <dbReference type="Google" id="ProtNLM"/>
    </source>
</evidence>
<dbReference type="SUPFAM" id="SSF48371">
    <property type="entry name" value="ARM repeat"/>
    <property type="match status" value="1"/>
</dbReference>
<evidence type="ECO:0000259" key="2">
    <source>
        <dbReference type="Pfam" id="PF11707"/>
    </source>
</evidence>
<dbReference type="Pfam" id="PF11707">
    <property type="entry name" value="Npa1"/>
    <property type="match status" value="2"/>
</dbReference>
<organism evidence="5 6">
    <name type="scientific">Cyclocybe aegerita</name>
    <name type="common">Black poplar mushroom</name>
    <name type="synonym">Agrocybe aegerita</name>
    <dbReference type="NCBI Taxonomy" id="1973307"/>
    <lineage>
        <taxon>Eukaryota</taxon>
        <taxon>Fungi</taxon>
        <taxon>Dikarya</taxon>
        <taxon>Basidiomycota</taxon>
        <taxon>Agaricomycotina</taxon>
        <taxon>Agaricomycetes</taxon>
        <taxon>Agaricomycetidae</taxon>
        <taxon>Agaricales</taxon>
        <taxon>Agaricineae</taxon>
        <taxon>Bolbitiaceae</taxon>
        <taxon>Cyclocybe</taxon>
    </lineage>
</organism>
<name>A0A8S0XR27_CYCAE</name>
<dbReference type="Pfam" id="PF26140">
    <property type="entry name" value="HEAT_URB1"/>
    <property type="match status" value="1"/>
</dbReference>
<feature type="domain" description="URB1 central HEAT repeat" evidence="4">
    <location>
        <begin position="701"/>
        <end position="892"/>
    </location>
</feature>
<proteinExistence type="predicted"/>
<dbReference type="InterPro" id="IPR016024">
    <property type="entry name" value="ARM-type_fold"/>
</dbReference>
<dbReference type="Pfam" id="PF16201">
    <property type="entry name" value="NopRA1"/>
    <property type="match status" value="1"/>
</dbReference>
<dbReference type="Proteomes" id="UP000467700">
    <property type="component" value="Unassembled WGS sequence"/>
</dbReference>
<dbReference type="PANTHER" id="PTHR13500">
    <property type="entry name" value="NUCLEOLAR PRERIBOSOMAL-ASSOCIATED PROTEIN 1"/>
    <property type="match status" value="1"/>
</dbReference>
<feature type="region of interest" description="Disordered" evidence="1">
    <location>
        <begin position="9"/>
        <end position="78"/>
    </location>
</feature>
<feature type="domain" description="URB1 N-terminal" evidence="2">
    <location>
        <begin position="251"/>
        <end position="462"/>
    </location>
</feature>
<dbReference type="InterPro" id="IPR032436">
    <property type="entry name" value="URB1_C"/>
</dbReference>
<protein>
    <recommendedName>
        <fullName evidence="7">Nucleolar pre-ribosomal-associated protein 1</fullName>
    </recommendedName>
</protein>
<evidence type="ECO:0000256" key="1">
    <source>
        <dbReference type="SAM" id="MobiDB-lite"/>
    </source>
</evidence>
<accession>A0A8S0XR27</accession>
<dbReference type="PANTHER" id="PTHR13500:SF0">
    <property type="entry name" value="NUCLEOLAR PRE-RIBOSOMAL-ASSOCIATED PROTEIN 1"/>
    <property type="match status" value="1"/>
</dbReference>
<sequence length="2108" mass="235440">MTWTEIAFQPWSNGRSGSDRFSGAPDATHSGSQAFDRTPNKSDFNFDDVGQYEMPPSRKGRDYPSKRPRLDETNAKETQKFTDAAHMRTALRSENPITLTEVLTSLRNQLALKPHETSVPPQDERLVLAKQWTEGLQDLFVVWENAGPASLISLVLSCLSSILSLLSSHYTDHSLGQPIMKTLLNPAKLRQLNSFIGGSNNELIIVTLKLYNVMSDFASGRDRKAVLEGFGWEIKKIVSAEIIAHEAQDKRTPAQTKTLFLEQHRDAFLAVFKGLHQDHYSLARKVLEVSWSGLWADNKVKRTLKVGVFNELTIGHLLKLYERAQPEDEDEEHIPADLVHHFLLAICTRAGVGICFKDRGWYPREAHVDEGGAKEDEQEGGRKRTGSIYNKILANVLKTLKVNEDARQQELALKILLGSPELVSGSAYSYISSRTRTDLIGRYWSAAALTLEPRLSSKWITNIAFFGNVISLPVPSSSFLLPASTSSNLYNPSPPPLSSVLENVLPSVGTKNNFSKGLQSPSKLVQHCTALALARCLLKYEKVKEAWDQVRIALDEDDGAASEGLWTKRWKEVEREVRRRVPEVQVVLAFQFGAQQGLKDDKAATSNETQISLLAESAQRVLWLYHRCLPALVLEARFEVGKLLGTFTKSRSTLDNNVDNQEADKIEESPAERLYRVQQLHVLRLLRDSQQFVWSGKVASLPSTPIHILLSAFCSTPTPAIRHALGDVLKHVLSQSILFQEDPDEPALWLKSLPRRYSGAGADDVDSVTTFLDECLQRCMKTPYRYIEALHGLASFHTPENAEGVASTTLNRLDTYPSPLLMTVVEQLEAKVNNKSLSSSATLGILMFLRKLLFYFTSKTPDLRCLKTFAGRLESALGEKWSEGCVKREMDTIRRTLAFEFADPNVDMDAASLKVEHWLEEAEKTGTPETKASRTAAALQAIDWLRTVDHSLETGHLKRLVSLVTSLDPTILPILIMNLIPGQANLWSATDIMSPFSELRPHLRFEWLYIHTSSRQITDEKYRAVLSDVCLSRRPSAIDLTRVVHLVIHGVASTIQDNSLVTGHLALLADIVKSASTALSPADFIALKEMVFVKPNILKDVFTSPTSQEVVKAIDNLLGTVLDPSSSDDRKVVSEISNHWFNLLKSELHIQHQATVSAARVWIKYLEPHQLFELMGHLQEYGHATPAAELANVILVALSSMAASELEAESTFVQRLPQLLSLRAVLRDSPLLDDLIAISLEATLPIGLDGFSPPSAPSDLVVVVKRSQTRWAHRSRAAKIDLDIRQFLMQTTFSEATVRIISALLYCRPVSREIFVQWVASEDCLRRDINLLLPIIHAFLDSAPLGQTVKYEIWAPLLPRIVNVLVNTSGLSALKFKAKQCLFDILTTASKPDSEKILSALVAEFKEFSKADVSAETLSAGVWLADHYGLKANVLLSIIVDNGMQWAIDRLADEKEVEGSTCVVQWLTLLVKKANVSKPHLVETLLSVVVQNHLYNVPALHLTAECLSSSQLKPVAVNKHLQSIIQHPHFFKICVSTLAKGLKAREVVVELLHRLFHLHPANTCQITHIEPIVKVYRGTLSRTDRRILSIFQLFEGQRRLSVTPLLSRWSATLGISSQTALEALQSLDPILVLRTTLQFPRWRRVDDQSSVKLPPDGPDVVLYDSIFLMLLFSQMLSEQPPSSAFAWIELFRTNVVSLFIRALSAKDGRVRELALCQIVALWKHLETADLHEKPHVQYILSLMKDLMPPTSNRSESPESQYPRRLPTYTTLLLMHAFRGVFYPSNSIYPLTARFLLQRPTLDTSDVPMLYSMLYSSSDDNWKKERMWMIKFLADGMVGSEDWKVLKRRHTWDLLASLFQSAGNDGALRLAILEVLANVTCNAQATTSLLLKSALLPWIEMQLLNSASSSNTNANAEGLAWIKILENILVIVDSDKIEAATNGEWRIVICRCLLILLDEKQLSSPTENFAHAVPVILRLASLTGPALHDLPTLLDLAVCCLQKIESDVRFHSLGLGPLQQANPLVPTPPHRSSGIHQQAAIDGKHSLLLWGSLVETLWCATMHLDRHVSAWDALTPRILLWSSVSGAQTAENFGVAQWARKEVINALLN</sequence>
<dbReference type="GO" id="GO:0000466">
    <property type="term" value="P:maturation of 5.8S rRNA from tricistronic rRNA transcript (SSU-rRNA, 5.8S rRNA, LSU-rRNA)"/>
    <property type="evidence" value="ECO:0007669"/>
    <property type="project" value="TreeGrafter"/>
</dbReference>
<evidence type="ECO:0000313" key="6">
    <source>
        <dbReference type="Proteomes" id="UP000467700"/>
    </source>
</evidence>
<evidence type="ECO:0000313" key="5">
    <source>
        <dbReference type="EMBL" id="CAA7269153.1"/>
    </source>
</evidence>
<keyword evidence="6" id="KW-1185">Reference proteome</keyword>
<comment type="caution">
    <text evidence="5">The sequence shown here is derived from an EMBL/GenBank/DDBJ whole genome shotgun (WGS) entry which is preliminary data.</text>
</comment>
<dbReference type="GO" id="GO:0000463">
    <property type="term" value="P:maturation of LSU-rRNA from tricistronic rRNA transcript (SSU-rRNA, 5.8S rRNA, LSU-rRNA)"/>
    <property type="evidence" value="ECO:0007669"/>
    <property type="project" value="TreeGrafter"/>
</dbReference>
<feature type="compositionally biased region" description="Basic and acidic residues" evidence="1">
    <location>
        <begin position="59"/>
        <end position="78"/>
    </location>
</feature>
<dbReference type="GO" id="GO:0005730">
    <property type="term" value="C:nucleolus"/>
    <property type="evidence" value="ECO:0007669"/>
    <property type="project" value="TreeGrafter"/>
</dbReference>
<evidence type="ECO:0000259" key="3">
    <source>
        <dbReference type="Pfam" id="PF16201"/>
    </source>
</evidence>
<reference evidence="5 6" key="1">
    <citation type="submission" date="2020-01" db="EMBL/GenBank/DDBJ databases">
        <authorList>
            <person name="Gupta K D."/>
        </authorList>
    </citation>
    <scope>NUCLEOTIDE SEQUENCE [LARGE SCALE GENOMIC DNA]</scope>
</reference>
<feature type="domain" description="URB1 N-terminal" evidence="2">
    <location>
        <begin position="137"/>
        <end position="239"/>
    </location>
</feature>
<feature type="domain" description="URB1 C-terminal" evidence="3">
    <location>
        <begin position="1697"/>
        <end position="1897"/>
    </location>
</feature>